<protein>
    <submittedName>
        <fullName evidence="2">Uncharacterized protein</fullName>
    </submittedName>
</protein>
<dbReference type="Proteomes" id="UP000604481">
    <property type="component" value="Unassembled WGS sequence"/>
</dbReference>
<reference evidence="2 3" key="1">
    <citation type="submission" date="2020-10" db="EMBL/GenBank/DDBJ databases">
        <title>The genome sequence of Chitinilyticum litopenaei 4Y14.</title>
        <authorList>
            <person name="Liu Y."/>
        </authorList>
    </citation>
    <scope>NUCLEOTIDE SEQUENCE [LARGE SCALE GENOMIC DNA]</scope>
    <source>
        <strain evidence="2 3">4Y14</strain>
    </source>
</reference>
<evidence type="ECO:0000313" key="3">
    <source>
        <dbReference type="Proteomes" id="UP000604481"/>
    </source>
</evidence>
<comment type="caution">
    <text evidence="2">The sequence shown here is derived from an EMBL/GenBank/DDBJ whole genome shotgun (WGS) entry which is preliminary data.</text>
</comment>
<evidence type="ECO:0000313" key="2">
    <source>
        <dbReference type="EMBL" id="MBE9609523.1"/>
    </source>
</evidence>
<feature type="chain" id="PRO_5035167191" evidence="1">
    <location>
        <begin position="20"/>
        <end position="130"/>
    </location>
</feature>
<sequence>MNRLHIGAAFGLVSLAASAMSYYPGQEFNTRKIERDMRQISDKEFVRLIDVTQRGVVVEDWAVTREFNGKRFITIGRYEVDCDNHEAHWIEGVGAYYLSSDPERVHIVNRINGTPMNPASGHNLSTLCHA</sequence>
<name>A0A8J7K8H5_9NEIS</name>
<feature type="signal peptide" evidence="1">
    <location>
        <begin position="1"/>
        <end position="19"/>
    </location>
</feature>
<keyword evidence="3" id="KW-1185">Reference proteome</keyword>
<dbReference type="AlphaFoldDB" id="A0A8J7K8H5"/>
<evidence type="ECO:0000256" key="1">
    <source>
        <dbReference type="SAM" id="SignalP"/>
    </source>
</evidence>
<keyword evidence="1" id="KW-0732">Signal</keyword>
<dbReference type="EMBL" id="JADFUA010000004">
    <property type="protein sequence ID" value="MBE9609523.1"/>
    <property type="molecule type" value="Genomic_DNA"/>
</dbReference>
<organism evidence="2 3">
    <name type="scientific">Chitinilyticum piscinae</name>
    <dbReference type="NCBI Taxonomy" id="2866724"/>
    <lineage>
        <taxon>Bacteria</taxon>
        <taxon>Pseudomonadati</taxon>
        <taxon>Pseudomonadota</taxon>
        <taxon>Betaproteobacteria</taxon>
        <taxon>Neisseriales</taxon>
        <taxon>Chitinibacteraceae</taxon>
        <taxon>Chitinilyticum</taxon>
    </lineage>
</organism>
<proteinExistence type="predicted"/>
<dbReference type="RefSeq" id="WP_194116046.1">
    <property type="nucleotide sequence ID" value="NZ_JADFUA010000004.1"/>
</dbReference>
<gene>
    <name evidence="2" type="ORF">INR99_09175</name>
</gene>
<accession>A0A8J7K8H5</accession>